<feature type="binding site" evidence="2">
    <location>
        <position position="96"/>
    </location>
    <ligand>
        <name>glutathione</name>
        <dbReference type="ChEBI" id="CHEBI:57925"/>
    </ligand>
</feature>
<organism evidence="5 6">
    <name type="scientific">Sagittula stellata (strain ATCC 700073 / DSM 11524 / E-37)</name>
    <dbReference type="NCBI Taxonomy" id="388399"/>
    <lineage>
        <taxon>Bacteria</taxon>
        <taxon>Pseudomonadati</taxon>
        <taxon>Pseudomonadota</taxon>
        <taxon>Alphaproteobacteria</taxon>
        <taxon>Rhodobacterales</taxon>
        <taxon>Roseobacteraceae</taxon>
        <taxon>Sagittula</taxon>
    </lineage>
</organism>
<dbReference type="EMBL" id="AAYA01000001">
    <property type="protein sequence ID" value="EBA10545.1"/>
    <property type="molecule type" value="Genomic_DNA"/>
</dbReference>
<dbReference type="PANTHER" id="PTHR32419">
    <property type="entry name" value="GLUTATHIONYL-HYDROQUINONE REDUCTASE"/>
    <property type="match status" value="1"/>
</dbReference>
<dbReference type="FunFam" id="3.40.30.10:FF:000058">
    <property type="entry name" value="Glutathione S-transferase, omega"/>
    <property type="match status" value="1"/>
</dbReference>
<sequence length="329" mass="37384">MGRLVDGEWKSGWEYGKDADGAFKRTTTAYRNWITPDGAPGPSGEGGFAAEAARYHLYVSYACPWAHRTLIFRKLKGLEDLITVNVVHPDMLEDGWTFDTGFAGSTGDTLYGKPFMRDIYIKADSGANGHVTVPVLWDKQRETIVSNESSEIIRMFNSAFDGITGNTDDYWPEHLRDDIEPVNQRIYDTVNNGVYKAGFATTQSAYDAAVDPLFDSLDWLEERLAGKRYLMGDRITEADWRLFTTLVRFDTVYHGHFKCNRARIVDYPNLWAYTRELFQWPGVSDTVFMDHISRHYHYSHDTVNPHRIIPTGPRLDFGAPHGRGHLAAA</sequence>
<dbReference type="SUPFAM" id="SSF47616">
    <property type="entry name" value="GST C-terminal domain-like"/>
    <property type="match status" value="1"/>
</dbReference>
<feature type="site" description="Lowers pKa of active site Cys" evidence="3">
    <location>
        <position position="296"/>
    </location>
</feature>
<evidence type="ECO:0000313" key="6">
    <source>
        <dbReference type="Proteomes" id="UP000005713"/>
    </source>
</evidence>
<evidence type="ECO:0000259" key="4">
    <source>
        <dbReference type="PROSITE" id="PS50405"/>
    </source>
</evidence>
<feature type="binding site" evidence="2">
    <location>
        <begin position="148"/>
        <end position="149"/>
    </location>
    <ligand>
        <name>glutathione</name>
        <dbReference type="ChEBI" id="CHEBI:57925"/>
    </ligand>
</feature>
<dbReference type="InterPro" id="IPR016639">
    <property type="entry name" value="GST_Omega/GSH"/>
</dbReference>
<evidence type="ECO:0000313" key="5">
    <source>
        <dbReference type="EMBL" id="EBA10545.1"/>
    </source>
</evidence>
<keyword evidence="6" id="KW-1185">Reference proteome</keyword>
<dbReference type="Pfam" id="PF13409">
    <property type="entry name" value="GST_N_2"/>
    <property type="match status" value="1"/>
</dbReference>
<name>A3JYF9_SAGS3</name>
<dbReference type="Gene3D" id="3.40.30.10">
    <property type="entry name" value="Glutaredoxin"/>
    <property type="match status" value="1"/>
</dbReference>
<accession>A3JYF9</accession>
<dbReference type="InterPro" id="IPR047047">
    <property type="entry name" value="GST_Omega-like_C"/>
</dbReference>
<dbReference type="SUPFAM" id="SSF52833">
    <property type="entry name" value="Thioredoxin-like"/>
    <property type="match status" value="1"/>
</dbReference>
<dbReference type="PROSITE" id="PS50405">
    <property type="entry name" value="GST_CTER"/>
    <property type="match status" value="1"/>
</dbReference>
<dbReference type="SFLD" id="SFLDS00019">
    <property type="entry name" value="Glutathione_Transferase_(cytos"/>
    <property type="match status" value="1"/>
</dbReference>
<feature type="active site" description="Nucleophile" evidence="1">
    <location>
        <position position="63"/>
    </location>
</feature>
<evidence type="ECO:0000256" key="1">
    <source>
        <dbReference type="PIRSR" id="PIRSR015753-1"/>
    </source>
</evidence>
<evidence type="ECO:0000256" key="2">
    <source>
        <dbReference type="PIRSR" id="PIRSR015753-2"/>
    </source>
</evidence>
<evidence type="ECO:0000256" key="3">
    <source>
        <dbReference type="PIRSR" id="PIRSR015753-3"/>
    </source>
</evidence>
<dbReference type="InterPro" id="IPR004045">
    <property type="entry name" value="Glutathione_S-Trfase_N"/>
</dbReference>
<comment type="caution">
    <text evidence="5">The sequence shown here is derived from an EMBL/GenBank/DDBJ whole genome shotgun (WGS) entry which is preliminary data.</text>
</comment>
<dbReference type="InterPro" id="IPR010987">
    <property type="entry name" value="Glutathione-S-Trfase_C-like"/>
</dbReference>
<dbReference type="PANTHER" id="PTHR32419:SF6">
    <property type="entry name" value="GLUTATHIONE S-TRANSFERASE OMEGA-LIKE 1-RELATED"/>
    <property type="match status" value="1"/>
</dbReference>
<proteinExistence type="predicted"/>
<dbReference type="eggNOG" id="COG0435">
    <property type="taxonomic scope" value="Bacteria"/>
</dbReference>
<dbReference type="Pfam" id="PF13410">
    <property type="entry name" value="GST_C_2"/>
    <property type="match status" value="1"/>
</dbReference>
<feature type="domain" description="GST C-terminal" evidence="4">
    <location>
        <begin position="172"/>
        <end position="299"/>
    </location>
</feature>
<dbReference type="InterPro" id="IPR036282">
    <property type="entry name" value="Glutathione-S-Trfase_C_sf"/>
</dbReference>
<dbReference type="InterPro" id="IPR036249">
    <property type="entry name" value="Thioredoxin-like_sf"/>
</dbReference>
<dbReference type="PIRSF" id="PIRSF015753">
    <property type="entry name" value="GST"/>
    <property type="match status" value="1"/>
</dbReference>
<dbReference type="Gene3D" id="1.20.1050.10">
    <property type="match status" value="1"/>
</dbReference>
<dbReference type="CDD" id="cd03190">
    <property type="entry name" value="GST_C_Omega_like"/>
    <property type="match status" value="1"/>
</dbReference>
<feature type="site" description="Lowers pKa of active site Cys" evidence="3">
    <location>
        <position position="253"/>
    </location>
</feature>
<reference evidence="5 6" key="1">
    <citation type="submission" date="2006-06" db="EMBL/GenBank/DDBJ databases">
        <authorList>
            <person name="Moran M.A."/>
            <person name="Ferriera S."/>
            <person name="Johnson J."/>
            <person name="Kravitz S."/>
            <person name="Beeson K."/>
            <person name="Sutton G."/>
            <person name="Rogers Y.-H."/>
            <person name="Friedman R."/>
            <person name="Frazier M."/>
            <person name="Venter J.C."/>
        </authorList>
    </citation>
    <scope>NUCLEOTIDE SEQUENCE [LARGE SCALE GENOMIC DNA]</scope>
    <source>
        <strain evidence="5 6">E-37</strain>
    </source>
</reference>
<dbReference type="SFLD" id="SFLDG01148">
    <property type="entry name" value="Xi_(cytGST)"/>
    <property type="match status" value="1"/>
</dbReference>
<dbReference type="Proteomes" id="UP000005713">
    <property type="component" value="Unassembled WGS sequence"/>
</dbReference>
<dbReference type="InterPro" id="IPR040079">
    <property type="entry name" value="Glutathione_S-Trfase"/>
</dbReference>
<dbReference type="AlphaFoldDB" id="A3JYF9"/>
<dbReference type="GO" id="GO:0004364">
    <property type="term" value="F:glutathione transferase activity"/>
    <property type="evidence" value="ECO:0007669"/>
    <property type="project" value="InterPro"/>
</dbReference>
<dbReference type="RefSeq" id="WP_005855489.1">
    <property type="nucleotide sequence ID" value="NZ_AAYA01000001.1"/>
</dbReference>
<protein>
    <recommendedName>
        <fullName evidence="4">GST C-terminal domain-containing protein</fullName>
    </recommendedName>
</protein>
<feature type="active site" description="Proton donor/acceptor" evidence="1">
    <location>
        <position position="195"/>
    </location>
</feature>
<dbReference type="GO" id="GO:0005737">
    <property type="term" value="C:cytoplasm"/>
    <property type="evidence" value="ECO:0007669"/>
    <property type="project" value="TreeGrafter"/>
</dbReference>
<dbReference type="SFLD" id="SFLDG01206">
    <property type="entry name" value="Xi.1"/>
    <property type="match status" value="1"/>
</dbReference>
<dbReference type="OrthoDB" id="9769158at2"/>
<gene>
    <name evidence="5" type="ORF">SSE37_21107</name>
</gene>